<evidence type="ECO:0000313" key="2">
    <source>
        <dbReference type="EMBL" id="GEU45721.1"/>
    </source>
</evidence>
<reference evidence="2" key="1">
    <citation type="journal article" date="2019" name="Sci. Rep.">
        <title>Draft genome of Tanacetum cinerariifolium, the natural source of mosquito coil.</title>
        <authorList>
            <person name="Yamashiro T."/>
            <person name="Shiraishi A."/>
            <person name="Satake H."/>
            <person name="Nakayama K."/>
        </authorList>
    </citation>
    <scope>NUCLEOTIDE SEQUENCE</scope>
</reference>
<evidence type="ECO:0008006" key="3">
    <source>
        <dbReference type="Google" id="ProtNLM"/>
    </source>
</evidence>
<organism evidence="2">
    <name type="scientific">Tanacetum cinerariifolium</name>
    <name type="common">Dalmatian daisy</name>
    <name type="synonym">Chrysanthemum cinerariifolium</name>
    <dbReference type="NCBI Taxonomy" id="118510"/>
    <lineage>
        <taxon>Eukaryota</taxon>
        <taxon>Viridiplantae</taxon>
        <taxon>Streptophyta</taxon>
        <taxon>Embryophyta</taxon>
        <taxon>Tracheophyta</taxon>
        <taxon>Spermatophyta</taxon>
        <taxon>Magnoliopsida</taxon>
        <taxon>eudicotyledons</taxon>
        <taxon>Gunneridae</taxon>
        <taxon>Pentapetalae</taxon>
        <taxon>asterids</taxon>
        <taxon>campanulids</taxon>
        <taxon>Asterales</taxon>
        <taxon>Asteraceae</taxon>
        <taxon>Asteroideae</taxon>
        <taxon>Anthemideae</taxon>
        <taxon>Anthemidinae</taxon>
        <taxon>Tanacetum</taxon>
    </lineage>
</organism>
<keyword evidence="1" id="KW-0175">Coiled coil</keyword>
<gene>
    <name evidence="2" type="ORF">Tci_017699</name>
</gene>
<comment type="caution">
    <text evidence="2">The sequence shown here is derived from an EMBL/GenBank/DDBJ whole genome shotgun (WGS) entry which is preliminary data.</text>
</comment>
<dbReference type="PANTHER" id="PTHR33067:SF31">
    <property type="entry name" value="RNA-DIRECTED DNA POLYMERASE"/>
    <property type="match status" value="1"/>
</dbReference>
<dbReference type="PANTHER" id="PTHR33067">
    <property type="entry name" value="RNA-DIRECTED DNA POLYMERASE-RELATED"/>
    <property type="match status" value="1"/>
</dbReference>
<feature type="coiled-coil region" evidence="1">
    <location>
        <begin position="133"/>
        <end position="167"/>
    </location>
</feature>
<accession>A0A6L2K8H2</accession>
<proteinExistence type="predicted"/>
<evidence type="ECO:0000256" key="1">
    <source>
        <dbReference type="SAM" id="Coils"/>
    </source>
</evidence>
<dbReference type="EMBL" id="BKCJ010002025">
    <property type="protein sequence ID" value="GEU45721.1"/>
    <property type="molecule type" value="Genomic_DNA"/>
</dbReference>
<sequence length="409" mass="47041">MGDAGINTLTMEQYLAITRGNQAPGLVKAKIRGNVNFEIKSQFMMELREDTFLGNKNNDAYKHVERILGIIILFNILGLTHDAVMLCVFPITLTGAAKRWVDKLSIFRNNQHLGFAQEGLHSKHDGSTSQMVSNDSSNRYAAITNKLDSLERDIKKIKENVHAIQVGYKNCGGAHLNKEHLLHEEFKNIKEVKYEEFVRPFLNNRGNMGRYRVEETKEVEEIKEVAAQHETTHQKVSPGNLPVVNYYVAPYEPPIPFPRRLKQHAKEALVYKAMERLKRVKVIRPLLKEIRHTDDYAKHIKNLMENKSRTLENENVKMNIRCSAILQTQLPPKEQDPGSFTFPCSIRKVIFDALADLGESISIMPLLMFKRHGRRLKNAYYPMLGIRDFYNLVLLVQVYGAAEDWKKII</sequence>
<dbReference type="AlphaFoldDB" id="A0A6L2K8H2"/>
<name>A0A6L2K8H2_TANCI</name>
<protein>
    <recommendedName>
        <fullName evidence="3">Reverse transcriptase domain-containing protein</fullName>
    </recommendedName>
</protein>